<dbReference type="InterPro" id="IPR055414">
    <property type="entry name" value="LRR_R13L4/SHOC2-like"/>
</dbReference>
<feature type="domain" description="R13L1/DRL21-like LRR repeat region" evidence="11">
    <location>
        <begin position="690"/>
        <end position="814"/>
    </location>
</feature>
<evidence type="ECO:0000313" key="13">
    <source>
        <dbReference type="Proteomes" id="UP000796880"/>
    </source>
</evidence>
<dbReference type="SUPFAM" id="SSF52540">
    <property type="entry name" value="P-loop containing nucleoside triphosphate hydrolases"/>
    <property type="match status" value="1"/>
</dbReference>
<evidence type="ECO:0000256" key="5">
    <source>
        <dbReference type="ARBA" id="ARBA00022840"/>
    </source>
</evidence>
<evidence type="ECO:0000259" key="8">
    <source>
        <dbReference type="Pfam" id="PF18052"/>
    </source>
</evidence>
<evidence type="ECO:0000256" key="4">
    <source>
        <dbReference type="ARBA" id="ARBA00022821"/>
    </source>
</evidence>
<dbReference type="PANTHER" id="PTHR36766">
    <property type="entry name" value="PLANT BROAD-SPECTRUM MILDEW RESISTANCE PROTEIN RPW8"/>
    <property type="match status" value="1"/>
</dbReference>
<keyword evidence="3" id="KW-0547">Nucleotide-binding</keyword>
<feature type="domain" description="Disease resistance protein winged helix" evidence="9">
    <location>
        <begin position="430"/>
        <end position="499"/>
    </location>
</feature>
<keyword evidence="2" id="KW-0677">Repeat</keyword>
<evidence type="ECO:0000256" key="6">
    <source>
        <dbReference type="SAM" id="Coils"/>
    </source>
</evidence>
<gene>
    <name evidence="12" type="ORF">FNV43_RR19711</name>
</gene>
<dbReference type="Gene3D" id="1.10.8.430">
    <property type="entry name" value="Helical domain of apoptotic protease-activating factors"/>
    <property type="match status" value="1"/>
</dbReference>
<feature type="coiled-coil region" evidence="6">
    <location>
        <begin position="41"/>
        <end position="92"/>
    </location>
</feature>
<dbReference type="GO" id="GO:0006952">
    <property type="term" value="P:defense response"/>
    <property type="evidence" value="ECO:0007669"/>
    <property type="project" value="UniProtKB-KW"/>
</dbReference>
<dbReference type="Pfam" id="PF18052">
    <property type="entry name" value="Rx_N"/>
    <property type="match status" value="1"/>
</dbReference>
<feature type="domain" description="NB-ARC" evidence="7">
    <location>
        <begin position="172"/>
        <end position="346"/>
    </location>
</feature>
<keyword evidence="13" id="KW-1185">Reference proteome</keyword>
<dbReference type="InterPro" id="IPR002182">
    <property type="entry name" value="NB-ARC"/>
</dbReference>
<dbReference type="Pfam" id="PF23559">
    <property type="entry name" value="WHD_DRP"/>
    <property type="match status" value="1"/>
</dbReference>
<dbReference type="FunFam" id="3.40.50.300:FF:001091">
    <property type="entry name" value="Probable disease resistance protein At1g61300"/>
    <property type="match status" value="1"/>
</dbReference>
<dbReference type="InterPro" id="IPR036388">
    <property type="entry name" value="WH-like_DNA-bd_sf"/>
</dbReference>
<protein>
    <recommendedName>
        <fullName evidence="14">Disease resistance RPP13-like protein 1</fullName>
    </recommendedName>
</protein>
<dbReference type="InterPro" id="IPR027417">
    <property type="entry name" value="P-loop_NTPase"/>
</dbReference>
<dbReference type="EMBL" id="VOIH02000009">
    <property type="protein sequence ID" value="KAF3436958.1"/>
    <property type="molecule type" value="Genomic_DNA"/>
</dbReference>
<dbReference type="OrthoDB" id="1179148at2759"/>
<dbReference type="Pfam" id="PF23598">
    <property type="entry name" value="LRR_14"/>
    <property type="match status" value="1"/>
</dbReference>
<keyword evidence="1" id="KW-0433">Leucine-rich repeat</keyword>
<dbReference type="SUPFAM" id="SSF52058">
    <property type="entry name" value="L domain-like"/>
    <property type="match status" value="2"/>
</dbReference>
<dbReference type="Pfam" id="PF25019">
    <property type="entry name" value="LRR_R13L1-DRL21"/>
    <property type="match status" value="1"/>
</dbReference>
<dbReference type="InterPro" id="IPR058922">
    <property type="entry name" value="WHD_DRP"/>
</dbReference>
<evidence type="ECO:0000313" key="12">
    <source>
        <dbReference type="EMBL" id="KAF3436958.1"/>
    </source>
</evidence>
<dbReference type="GO" id="GO:0051707">
    <property type="term" value="P:response to other organism"/>
    <property type="evidence" value="ECO:0007669"/>
    <property type="project" value="UniProtKB-ARBA"/>
</dbReference>
<proteinExistence type="predicted"/>
<evidence type="ECO:0000256" key="1">
    <source>
        <dbReference type="ARBA" id="ARBA00022614"/>
    </source>
</evidence>
<dbReference type="PRINTS" id="PR00364">
    <property type="entry name" value="DISEASERSIST"/>
</dbReference>
<keyword evidence="5" id="KW-0067">ATP-binding</keyword>
<dbReference type="GO" id="GO:0043531">
    <property type="term" value="F:ADP binding"/>
    <property type="evidence" value="ECO:0007669"/>
    <property type="project" value="InterPro"/>
</dbReference>
<dbReference type="Gene3D" id="1.20.5.4130">
    <property type="match status" value="1"/>
</dbReference>
<keyword evidence="4" id="KW-0611">Plant defense</keyword>
<dbReference type="Pfam" id="PF00931">
    <property type="entry name" value="NB-ARC"/>
    <property type="match status" value="1"/>
</dbReference>
<evidence type="ECO:0008006" key="14">
    <source>
        <dbReference type="Google" id="ProtNLM"/>
    </source>
</evidence>
<dbReference type="InterPro" id="IPR032675">
    <property type="entry name" value="LRR_dom_sf"/>
</dbReference>
<dbReference type="InterPro" id="IPR041118">
    <property type="entry name" value="Rx_N"/>
</dbReference>
<evidence type="ECO:0000256" key="2">
    <source>
        <dbReference type="ARBA" id="ARBA00022737"/>
    </source>
</evidence>
<dbReference type="Proteomes" id="UP000796880">
    <property type="component" value="Unassembled WGS sequence"/>
</dbReference>
<name>A0A8K0DXC4_9ROSA</name>
<dbReference type="Gene3D" id="1.10.10.10">
    <property type="entry name" value="Winged helix-like DNA-binding domain superfamily/Winged helix DNA-binding domain"/>
    <property type="match status" value="1"/>
</dbReference>
<dbReference type="GO" id="GO:0005524">
    <property type="term" value="F:ATP binding"/>
    <property type="evidence" value="ECO:0007669"/>
    <property type="project" value="UniProtKB-KW"/>
</dbReference>
<evidence type="ECO:0000259" key="10">
    <source>
        <dbReference type="Pfam" id="PF23598"/>
    </source>
</evidence>
<dbReference type="InterPro" id="IPR042197">
    <property type="entry name" value="Apaf_helical"/>
</dbReference>
<evidence type="ECO:0000259" key="7">
    <source>
        <dbReference type="Pfam" id="PF00931"/>
    </source>
</evidence>
<feature type="domain" description="Disease resistance R13L4/SHOC-2-like LRR" evidence="10">
    <location>
        <begin position="567"/>
        <end position="657"/>
    </location>
</feature>
<evidence type="ECO:0000256" key="3">
    <source>
        <dbReference type="ARBA" id="ARBA00022741"/>
    </source>
</evidence>
<reference evidence="12" key="1">
    <citation type="submission" date="2020-03" db="EMBL/GenBank/DDBJ databases">
        <title>A high-quality chromosome-level genome assembly of a woody plant with both climbing and erect habits, Rhamnella rubrinervis.</title>
        <authorList>
            <person name="Lu Z."/>
            <person name="Yang Y."/>
            <person name="Zhu X."/>
            <person name="Sun Y."/>
        </authorList>
    </citation>
    <scope>NUCLEOTIDE SEQUENCE</scope>
    <source>
        <strain evidence="12">BYM</strain>
        <tissue evidence="12">Leaf</tissue>
    </source>
</reference>
<evidence type="ECO:0000259" key="11">
    <source>
        <dbReference type="Pfam" id="PF25019"/>
    </source>
</evidence>
<organism evidence="12 13">
    <name type="scientific">Rhamnella rubrinervis</name>
    <dbReference type="NCBI Taxonomy" id="2594499"/>
    <lineage>
        <taxon>Eukaryota</taxon>
        <taxon>Viridiplantae</taxon>
        <taxon>Streptophyta</taxon>
        <taxon>Embryophyta</taxon>
        <taxon>Tracheophyta</taxon>
        <taxon>Spermatophyta</taxon>
        <taxon>Magnoliopsida</taxon>
        <taxon>eudicotyledons</taxon>
        <taxon>Gunneridae</taxon>
        <taxon>Pentapetalae</taxon>
        <taxon>rosids</taxon>
        <taxon>fabids</taxon>
        <taxon>Rosales</taxon>
        <taxon>Rhamnaceae</taxon>
        <taxon>rhamnoid group</taxon>
        <taxon>Rhamneae</taxon>
        <taxon>Rhamnella</taxon>
    </lineage>
</organism>
<dbReference type="Gene3D" id="3.80.10.10">
    <property type="entry name" value="Ribonuclease Inhibitor"/>
    <property type="match status" value="2"/>
</dbReference>
<feature type="domain" description="Disease resistance N-terminal" evidence="8">
    <location>
        <begin position="11"/>
        <end position="103"/>
    </location>
</feature>
<dbReference type="FunFam" id="1.10.10.10:FF:000322">
    <property type="entry name" value="Probable disease resistance protein At1g63360"/>
    <property type="match status" value="1"/>
</dbReference>
<dbReference type="InterPro" id="IPR056789">
    <property type="entry name" value="LRR_R13L1-DRL21"/>
</dbReference>
<dbReference type="PANTHER" id="PTHR36766:SF40">
    <property type="entry name" value="DISEASE RESISTANCE PROTEIN RGA3"/>
    <property type="match status" value="1"/>
</dbReference>
<sequence length="1165" mass="134047">MAAELVVGPLLSASLQVLFERISSREVVDFFRRKKLNAQLLNRLKMKLSSANVVLNDAEEQQMRNPDVKKWLDELKEVIYNAENMIDKIKNKALQRKLEGKSASHEVRNFISTKLTARKVGKQIVEMLDRLEYIVKLKDDLGLKDGVQNRPLQRLPATSLLDESEFYGRNSDKEAIFELLLSDEISGDKVSVIPIVGMGGIGKTTLTQLVYKDIDNRVMTKPFDFKIWVSVSDEFDVFKITKLIVERVTSQTFEVKDLDVLQVSLEEALKGKKFLFVLDDVWNEDYFLWEELKKPFKSGEYGSKIIITTRNESVASVMRNVPSYKLHTMSDEDCWKLFVRHAFNNEDPCAHPNLEVIGRKIVKKCKGLPLAVKSLGSLVRNQRNSKEWEKILNSDMWELPKEKNNILPALWLSYHYLPSHLKRCFAYCSIFPKDYEINKEDLIKLWMAENLLQPQKNKRIEEVGEEYFEHLLSRSFFQQSTALDKSVCFIMHDLVIDLATFIVGEFCLRFDDSNSDKVLSKTLYASHVKENILDFNKYAALSGTKRLRTLLLSSKYASPYNYLASMNLVMTKLLPTLTGLRVLSLRRCKIEELPKSIGNLKFLKYLNLSETIIEEMPSTVCTLYNLQTLLLKGCEKLRRLPTKMGRLINLRHLDITSTGLEEMPLEMGNLKDLQTLTDFILGKDSTGSSIKELEHLQLLHGKLCISGLENVVDVSDILMGNLKDKMYLTELQFSWDTNSDDCPPKHKEVLNALQPHTNIKVLQIKSYRGEQFPKWVGDHSFCYIEQMSLEGCKNCCLLPPLGQLPFLKKLCIMEFDALVKIGDEFYHGGSSIAKPFRCLEFLKFRHMQEWQEWSFIGGDRVAFPQLKELYLEDCPKLFGSLCLLDTIETVRLSGCHNFEFPGNHYYVSLQRLKIYDSCGSMKSIPFDYLLILNELDLDCCVNLESLVFSQPTCSPLHALRYFKLTTCPKFVSFPQGGLSAPNMEEFHIEDCKNLRSLPENMATLIPSLQSMSLISCPELDSFPECGLPPNITKLKVYWCNKLFANRFQWDLQRLTSLTFLEIIGIDEKLKSFPEEGLLPITLIDLHIRYLPHLKSLNGKAFQHLGSLKRMSISCCNELQLLPEEGLPKSLSDLIIFQCPWLEQRCERDSGEDWPKIAHIPRVIFF</sequence>
<keyword evidence="6" id="KW-0175">Coiled coil</keyword>
<dbReference type="AlphaFoldDB" id="A0A8K0DXC4"/>
<comment type="caution">
    <text evidence="12">The sequence shown here is derived from an EMBL/GenBank/DDBJ whole genome shotgun (WGS) entry which is preliminary data.</text>
</comment>
<dbReference type="Gene3D" id="3.40.50.300">
    <property type="entry name" value="P-loop containing nucleotide triphosphate hydrolases"/>
    <property type="match status" value="1"/>
</dbReference>
<accession>A0A8K0DXC4</accession>
<evidence type="ECO:0000259" key="9">
    <source>
        <dbReference type="Pfam" id="PF23559"/>
    </source>
</evidence>